<protein>
    <submittedName>
        <fullName evidence="2">DUF2812 domain-containing protein</fullName>
    </submittedName>
</protein>
<comment type="caution">
    <text evidence="2">The sequence shown here is derived from an EMBL/GenBank/DDBJ whole genome shotgun (WGS) entry which is preliminary data.</text>
</comment>
<gene>
    <name evidence="2" type="ORF">OCV65_11255</name>
</gene>
<evidence type="ECO:0000256" key="1">
    <source>
        <dbReference type="SAM" id="Phobius"/>
    </source>
</evidence>
<keyword evidence="3" id="KW-1185">Reference proteome</keyword>
<keyword evidence="1" id="KW-1133">Transmembrane helix</keyword>
<keyword evidence="1" id="KW-0812">Transmembrane</keyword>
<dbReference type="InterPro" id="IPR021359">
    <property type="entry name" value="DUF2812"/>
</dbReference>
<keyword evidence="1" id="KW-0472">Membrane</keyword>
<reference evidence="2 3" key="1">
    <citation type="journal article" date="2021" name="ISME Commun">
        <title>Automated analysis of genomic sequences facilitates high-throughput and comprehensive description of bacteria.</title>
        <authorList>
            <person name="Hitch T.C.A."/>
        </authorList>
    </citation>
    <scope>NUCLEOTIDE SEQUENCE [LARGE SCALE GENOMIC DNA]</scope>
    <source>
        <strain evidence="2 3">Sanger_02</strain>
    </source>
</reference>
<dbReference type="EMBL" id="JAOQJV010000018">
    <property type="protein sequence ID" value="MCU6700806.1"/>
    <property type="molecule type" value="Genomic_DNA"/>
</dbReference>
<evidence type="ECO:0000313" key="3">
    <source>
        <dbReference type="Proteomes" id="UP001207605"/>
    </source>
</evidence>
<proteinExistence type="predicted"/>
<dbReference type="Proteomes" id="UP001207605">
    <property type="component" value="Unassembled WGS sequence"/>
</dbReference>
<dbReference type="Pfam" id="PF11193">
    <property type="entry name" value="DUF2812"/>
    <property type="match status" value="1"/>
</dbReference>
<organism evidence="2 3">
    <name type="scientific">Dorea ammoniilytica</name>
    <dbReference type="NCBI Taxonomy" id="2981788"/>
    <lineage>
        <taxon>Bacteria</taxon>
        <taxon>Bacillati</taxon>
        <taxon>Bacillota</taxon>
        <taxon>Clostridia</taxon>
        <taxon>Lachnospirales</taxon>
        <taxon>Lachnospiraceae</taxon>
        <taxon>Dorea</taxon>
    </lineage>
</organism>
<evidence type="ECO:0000313" key="2">
    <source>
        <dbReference type="EMBL" id="MCU6700806.1"/>
    </source>
</evidence>
<feature type="transmembrane region" description="Helical" evidence="1">
    <location>
        <begin position="155"/>
        <end position="178"/>
    </location>
</feature>
<accession>A0ABT2S887</accession>
<name>A0ABT2S887_9FIRM</name>
<sequence>MMGETKTCFRFFSIMDYEKEADFLREMHKKGWKFVKVSLLGFYEFEACEPEDVVYQLDYNPDGVKHQNEYLQMFKDCGWEYLQDFAGYSYFRKPVSEMDGDESIFCDDESRLDMATRVIRGKVIPLLVVFCCCIVPQFLMNTIHYRDEDAVQNMLAILLGAVFVLYLVVFIQFGIKYYQFKKKIGR</sequence>
<dbReference type="RefSeq" id="WP_262582142.1">
    <property type="nucleotide sequence ID" value="NZ_JAOQJV010000018.1"/>
</dbReference>
<feature type="transmembrane region" description="Helical" evidence="1">
    <location>
        <begin position="123"/>
        <end position="143"/>
    </location>
</feature>